<evidence type="ECO:0000313" key="1">
    <source>
        <dbReference type="EMBL" id="KAJ9574091.1"/>
    </source>
</evidence>
<feature type="non-terminal residue" evidence="1">
    <location>
        <position position="1"/>
    </location>
</feature>
<protein>
    <submittedName>
        <fullName evidence="1">Uncharacterized protein</fullName>
    </submittedName>
</protein>
<dbReference type="EMBL" id="JASPKZ010010655">
    <property type="protein sequence ID" value="KAJ9574091.1"/>
    <property type="molecule type" value="Genomic_DNA"/>
</dbReference>
<reference evidence="1" key="2">
    <citation type="submission" date="2023-05" db="EMBL/GenBank/DDBJ databases">
        <authorList>
            <person name="Fouks B."/>
        </authorList>
    </citation>
    <scope>NUCLEOTIDE SEQUENCE</scope>
    <source>
        <strain evidence="1">Stay&amp;Tobe</strain>
        <tissue evidence="1">Testes</tissue>
    </source>
</reference>
<accession>A0AAD8E222</accession>
<reference evidence="1" key="1">
    <citation type="journal article" date="2023" name="IScience">
        <title>Live-bearing cockroach genome reveals convergent evolutionary mechanisms linked to viviparity in insects and beyond.</title>
        <authorList>
            <person name="Fouks B."/>
            <person name="Harrison M.C."/>
            <person name="Mikhailova A.A."/>
            <person name="Marchal E."/>
            <person name="English S."/>
            <person name="Carruthers M."/>
            <person name="Jennings E.C."/>
            <person name="Chiamaka E.L."/>
            <person name="Frigard R.A."/>
            <person name="Pippel M."/>
            <person name="Attardo G.M."/>
            <person name="Benoit J.B."/>
            <person name="Bornberg-Bauer E."/>
            <person name="Tobe S.S."/>
        </authorList>
    </citation>
    <scope>NUCLEOTIDE SEQUENCE</scope>
    <source>
        <strain evidence="1">Stay&amp;Tobe</strain>
    </source>
</reference>
<proteinExistence type="predicted"/>
<dbReference type="Proteomes" id="UP001233999">
    <property type="component" value="Unassembled WGS sequence"/>
</dbReference>
<evidence type="ECO:0000313" key="2">
    <source>
        <dbReference type="Proteomes" id="UP001233999"/>
    </source>
</evidence>
<dbReference type="AlphaFoldDB" id="A0AAD8E222"/>
<sequence>FWNLSPWTESNAEPLQFPIITVRAIFCSNIQRAWKLMFGDSSVSGIEIQVCTSKTLNKGPDILVVWIPYLSSPYLL</sequence>
<organism evidence="1 2">
    <name type="scientific">Diploptera punctata</name>
    <name type="common">Pacific beetle cockroach</name>
    <dbReference type="NCBI Taxonomy" id="6984"/>
    <lineage>
        <taxon>Eukaryota</taxon>
        <taxon>Metazoa</taxon>
        <taxon>Ecdysozoa</taxon>
        <taxon>Arthropoda</taxon>
        <taxon>Hexapoda</taxon>
        <taxon>Insecta</taxon>
        <taxon>Pterygota</taxon>
        <taxon>Neoptera</taxon>
        <taxon>Polyneoptera</taxon>
        <taxon>Dictyoptera</taxon>
        <taxon>Blattodea</taxon>
        <taxon>Blaberoidea</taxon>
        <taxon>Blaberidae</taxon>
        <taxon>Diplopterinae</taxon>
        <taxon>Diploptera</taxon>
    </lineage>
</organism>
<feature type="non-terminal residue" evidence="1">
    <location>
        <position position="76"/>
    </location>
</feature>
<gene>
    <name evidence="1" type="ORF">L9F63_008505</name>
</gene>
<comment type="caution">
    <text evidence="1">The sequence shown here is derived from an EMBL/GenBank/DDBJ whole genome shotgun (WGS) entry which is preliminary data.</text>
</comment>
<name>A0AAD8E222_DIPPU</name>
<keyword evidence="2" id="KW-1185">Reference proteome</keyword>